<keyword evidence="7" id="KW-0067">ATP-binding</keyword>
<dbReference type="Pfam" id="PF00689">
    <property type="entry name" value="Cation_ATPase_C"/>
    <property type="match status" value="1"/>
</dbReference>
<dbReference type="Proteomes" id="UP000189670">
    <property type="component" value="Unassembled WGS sequence"/>
</dbReference>
<dbReference type="SFLD" id="SFLDS00003">
    <property type="entry name" value="Haloacid_Dehalogenase"/>
    <property type="match status" value="1"/>
</dbReference>
<feature type="transmembrane region" description="Helical" evidence="11">
    <location>
        <begin position="173"/>
        <end position="191"/>
    </location>
</feature>
<dbReference type="InterPro" id="IPR006068">
    <property type="entry name" value="ATPase_P-typ_cation-transptr_C"/>
</dbReference>
<dbReference type="GO" id="GO:0005886">
    <property type="term" value="C:plasma membrane"/>
    <property type="evidence" value="ECO:0007669"/>
    <property type="project" value="UniProtKB-SubCell"/>
</dbReference>
<gene>
    <name evidence="13" type="ORF">OMM_00334</name>
</gene>
<dbReference type="EMBL" id="ATBP01000014">
    <property type="protein sequence ID" value="ETR74273.1"/>
    <property type="molecule type" value="Genomic_DNA"/>
</dbReference>
<dbReference type="InterPro" id="IPR023299">
    <property type="entry name" value="ATPase_P-typ_cyto_dom_N"/>
</dbReference>
<dbReference type="InterPro" id="IPR001757">
    <property type="entry name" value="P_typ_ATPase"/>
</dbReference>
<dbReference type="Pfam" id="PF00690">
    <property type="entry name" value="Cation_ATPase_N"/>
    <property type="match status" value="1"/>
</dbReference>
<dbReference type="SFLD" id="SFLDG00002">
    <property type="entry name" value="C1.7:_P-type_atpase_like"/>
    <property type="match status" value="1"/>
</dbReference>
<keyword evidence="8" id="KW-1278">Translocase</keyword>
<dbReference type="Pfam" id="PF08282">
    <property type="entry name" value="Hydrolase_3"/>
    <property type="match status" value="1"/>
</dbReference>
<evidence type="ECO:0000256" key="8">
    <source>
        <dbReference type="ARBA" id="ARBA00022967"/>
    </source>
</evidence>
<dbReference type="GO" id="GO:0005391">
    <property type="term" value="F:P-type sodium:potassium-exchanging transporter activity"/>
    <property type="evidence" value="ECO:0007669"/>
    <property type="project" value="TreeGrafter"/>
</dbReference>
<dbReference type="InterPro" id="IPR004014">
    <property type="entry name" value="ATPase_P-typ_cation-transptr_N"/>
</dbReference>
<evidence type="ECO:0000256" key="5">
    <source>
        <dbReference type="ARBA" id="ARBA00022723"/>
    </source>
</evidence>
<dbReference type="PANTHER" id="PTHR43294:SF21">
    <property type="entry name" value="CATION TRANSPORTING ATPASE"/>
    <property type="match status" value="1"/>
</dbReference>
<dbReference type="Pfam" id="PF00122">
    <property type="entry name" value="E1-E2_ATPase"/>
    <property type="match status" value="1"/>
</dbReference>
<dbReference type="Gene3D" id="3.40.50.1000">
    <property type="entry name" value="HAD superfamily/HAD-like"/>
    <property type="match status" value="1"/>
</dbReference>
<dbReference type="PRINTS" id="PR00119">
    <property type="entry name" value="CATATPASE"/>
</dbReference>
<dbReference type="GO" id="GO:0030007">
    <property type="term" value="P:intracellular potassium ion homeostasis"/>
    <property type="evidence" value="ECO:0007669"/>
    <property type="project" value="TreeGrafter"/>
</dbReference>
<dbReference type="Gene3D" id="2.70.150.10">
    <property type="entry name" value="Calcium-transporting ATPase, cytoplasmic transduction domain A"/>
    <property type="match status" value="1"/>
</dbReference>
<dbReference type="SMART" id="SM00831">
    <property type="entry name" value="Cation_ATPase_N"/>
    <property type="match status" value="1"/>
</dbReference>
<keyword evidence="10 11" id="KW-0472">Membrane</keyword>
<feature type="transmembrane region" description="Helical" evidence="11">
    <location>
        <begin position="362"/>
        <end position="385"/>
    </location>
</feature>
<dbReference type="InterPro" id="IPR050510">
    <property type="entry name" value="Cation_transp_ATPase_P-type"/>
</dbReference>
<evidence type="ECO:0000256" key="1">
    <source>
        <dbReference type="ARBA" id="ARBA00004651"/>
    </source>
</evidence>
<dbReference type="FunFam" id="2.70.150.10:FF:000016">
    <property type="entry name" value="Calcium-transporting P-type ATPase putative"/>
    <property type="match status" value="1"/>
</dbReference>
<keyword evidence="3" id="KW-1003">Cell membrane</keyword>
<dbReference type="GO" id="GO:1990573">
    <property type="term" value="P:potassium ion import across plasma membrane"/>
    <property type="evidence" value="ECO:0007669"/>
    <property type="project" value="TreeGrafter"/>
</dbReference>
<proteinExistence type="inferred from homology"/>
<dbReference type="PANTHER" id="PTHR43294">
    <property type="entry name" value="SODIUM/POTASSIUM-TRANSPORTING ATPASE SUBUNIT ALPHA"/>
    <property type="match status" value="1"/>
</dbReference>
<comment type="similarity">
    <text evidence="2">Belongs to the cation transport ATPase (P-type) (TC 3.A.3) family. Type IIA subfamily.</text>
</comment>
<dbReference type="InterPro" id="IPR023214">
    <property type="entry name" value="HAD_sf"/>
</dbReference>
<reference evidence="14" key="1">
    <citation type="submission" date="2012-11" db="EMBL/GenBank/DDBJ databases">
        <authorList>
            <person name="Lucero-Rivera Y.E."/>
            <person name="Tovar-Ramirez D."/>
        </authorList>
    </citation>
    <scope>NUCLEOTIDE SEQUENCE [LARGE SCALE GENOMIC DNA]</scope>
    <source>
        <strain evidence="14">Araruama</strain>
    </source>
</reference>
<feature type="transmembrane region" description="Helical" evidence="11">
    <location>
        <begin position="391"/>
        <end position="415"/>
    </location>
</feature>
<organism evidence="13 14">
    <name type="scientific">Candidatus Magnetoglobus multicellularis str. Araruama</name>
    <dbReference type="NCBI Taxonomy" id="890399"/>
    <lineage>
        <taxon>Bacteria</taxon>
        <taxon>Pseudomonadati</taxon>
        <taxon>Thermodesulfobacteriota</taxon>
        <taxon>Desulfobacteria</taxon>
        <taxon>Desulfobacterales</taxon>
        <taxon>Desulfobacteraceae</taxon>
        <taxon>Candidatus Magnetoglobus</taxon>
    </lineage>
</organism>
<dbReference type="SUPFAM" id="SSF81665">
    <property type="entry name" value="Calcium ATPase, transmembrane domain M"/>
    <property type="match status" value="1"/>
</dbReference>
<protein>
    <submittedName>
        <fullName evidence="13">Ca2+-transporting ATPase</fullName>
    </submittedName>
</protein>
<keyword evidence="9 11" id="KW-1133">Transmembrane helix</keyword>
<evidence type="ECO:0000259" key="12">
    <source>
        <dbReference type="SMART" id="SM00831"/>
    </source>
</evidence>
<dbReference type="GO" id="GO:0005524">
    <property type="term" value="F:ATP binding"/>
    <property type="evidence" value="ECO:0007669"/>
    <property type="project" value="UniProtKB-KW"/>
</dbReference>
<dbReference type="InterPro" id="IPR044492">
    <property type="entry name" value="P_typ_ATPase_HD_dom"/>
</dbReference>
<dbReference type="InterPro" id="IPR059000">
    <property type="entry name" value="ATPase_P-type_domA"/>
</dbReference>
<dbReference type="SUPFAM" id="SSF81653">
    <property type="entry name" value="Calcium ATPase, transduction domain A"/>
    <property type="match status" value="1"/>
</dbReference>
<dbReference type="GO" id="GO:0006883">
    <property type="term" value="P:intracellular sodium ion homeostasis"/>
    <property type="evidence" value="ECO:0007669"/>
    <property type="project" value="TreeGrafter"/>
</dbReference>
<name>A0A1V1PHP6_9BACT</name>
<dbReference type="InterPro" id="IPR018303">
    <property type="entry name" value="ATPase_P-typ_P_site"/>
</dbReference>
<evidence type="ECO:0000256" key="4">
    <source>
        <dbReference type="ARBA" id="ARBA00022692"/>
    </source>
</evidence>
<dbReference type="InterPro" id="IPR036412">
    <property type="entry name" value="HAD-like_sf"/>
</dbReference>
<dbReference type="InterPro" id="IPR008250">
    <property type="entry name" value="ATPase_P-typ_transduc_dom_A_sf"/>
</dbReference>
<evidence type="ECO:0000313" key="13">
    <source>
        <dbReference type="EMBL" id="ETR74273.1"/>
    </source>
</evidence>
<evidence type="ECO:0000313" key="14">
    <source>
        <dbReference type="Proteomes" id="UP000189670"/>
    </source>
</evidence>
<keyword evidence="6" id="KW-0547">Nucleotide-binding</keyword>
<dbReference type="InterPro" id="IPR023298">
    <property type="entry name" value="ATPase_P-typ_TM_dom_sf"/>
</dbReference>
<sequence length="998" mass="109279">MDKLLVYEKHTRVKGRGRYKVPDLVFSESCKMYLENSLANQEDIIKASANPTTGTILVHFNSNRNHQSIGELLERILKQANGMFDNLEQGGYDISTRPSSLPDRGSSSVCPVLSDQEKPWHTIEAENIILELASHVKNGLSVTTAKEKFLKYGHNRLPQAEQRSSMDMLIGQFTNLPVALLGVAAGFSALTGGILDALIIAGVLVLNGYIGYYMENQAEKTIQSLKSFISPSADVIRDAKVITIPAEHVVPGDILLLKPGTYVAADCRVLESFHLSIDESALTGESMPVRKKASVLDVANTPLADRENMAYMGTLVTGGEGTAIVVGTGMQTEIGRLKMLLDANKTPETPIEKQLRHMGNQLVYMGLCIGGATFVFGLIVGYGAVQMFKMSIFVAIATIPEGLPTAATLTFALGINRMKRQSILIRQLQAVETMGAIQTICFDKTGTITHNRMTVVKMFSGRRDIKVHSGECFLNDVSMQCTDYEELWMMLQITVLCNETRVSFNNDGSYKLNGSPTENALIDVAMVSGLDINKLRDSYPLKQVNHRSENRLFMSTIHETADDRILVALKGSPPEVLRLCKWEMVNGELIELTDELRQNIEIANGRMAGAALRVLGVAFKTLDAFDENNLETDLIWLGITGMTDPIRDGVKDLIQMLHIAGIETVMITGDQSPTAHAVAKHLNLSQTDHVEVLDSTTLLDINPNVMEALAKKVHVYSRVSPTHKLKIVQALQANGRTVAMTGDGINDGPALKSADIGIAMGDSGTDIAREVADVVLEKDDLETLIEALRGGRTIQANIKKSVRFFLSTNFSEIMLMTSAMVGGVGFPLNAMQLLWINIISDIFPGIALSMEHPDPEILKRPPRDPQAPLFHKKEYMEMAQESAVITANSLGAYLYGLSRYGSGSHASTIAFHSLTVSQLVHTMICRTDHRQLFSNEKLPRNYYLDLAVGGSLALQVLANLIPGLKNIMNLTPLKVSDMLVVGGSAMFSSVMNDMLKKQ</sequence>
<dbReference type="Gene3D" id="1.20.1110.10">
    <property type="entry name" value="Calcium-transporting ATPase, transmembrane domain"/>
    <property type="match status" value="1"/>
</dbReference>
<evidence type="ECO:0000256" key="11">
    <source>
        <dbReference type="SAM" id="Phobius"/>
    </source>
</evidence>
<evidence type="ECO:0000256" key="3">
    <source>
        <dbReference type="ARBA" id="ARBA00022475"/>
    </source>
</evidence>
<dbReference type="AlphaFoldDB" id="A0A1V1PHP6"/>
<dbReference type="GO" id="GO:0036376">
    <property type="term" value="P:sodium ion export across plasma membrane"/>
    <property type="evidence" value="ECO:0007669"/>
    <property type="project" value="TreeGrafter"/>
</dbReference>
<dbReference type="GO" id="GO:0046872">
    <property type="term" value="F:metal ion binding"/>
    <property type="evidence" value="ECO:0007669"/>
    <property type="project" value="UniProtKB-KW"/>
</dbReference>
<evidence type="ECO:0000256" key="10">
    <source>
        <dbReference type="ARBA" id="ARBA00023136"/>
    </source>
</evidence>
<dbReference type="Pfam" id="PF13246">
    <property type="entry name" value="Cation_ATPase"/>
    <property type="match status" value="1"/>
</dbReference>
<comment type="caution">
    <text evidence="13">The sequence shown here is derived from an EMBL/GenBank/DDBJ whole genome shotgun (WGS) entry which is preliminary data.</text>
</comment>
<evidence type="ECO:0000256" key="6">
    <source>
        <dbReference type="ARBA" id="ARBA00022741"/>
    </source>
</evidence>
<dbReference type="SUPFAM" id="SSF81660">
    <property type="entry name" value="Metal cation-transporting ATPase, ATP-binding domain N"/>
    <property type="match status" value="1"/>
</dbReference>
<comment type="subcellular location">
    <subcellularLocation>
        <location evidence="1">Cell membrane</location>
        <topology evidence="1">Multi-pass membrane protein</topology>
    </subcellularLocation>
</comment>
<dbReference type="NCBIfam" id="TIGR01494">
    <property type="entry name" value="ATPase_P-type"/>
    <property type="match status" value="2"/>
</dbReference>
<keyword evidence="5" id="KW-0479">Metal-binding</keyword>
<dbReference type="GO" id="GO:1902600">
    <property type="term" value="P:proton transmembrane transport"/>
    <property type="evidence" value="ECO:0007669"/>
    <property type="project" value="TreeGrafter"/>
</dbReference>
<dbReference type="GO" id="GO:0016887">
    <property type="term" value="F:ATP hydrolysis activity"/>
    <property type="evidence" value="ECO:0007669"/>
    <property type="project" value="InterPro"/>
</dbReference>
<accession>A0A1V1PHP6</accession>
<evidence type="ECO:0000256" key="2">
    <source>
        <dbReference type="ARBA" id="ARBA00005675"/>
    </source>
</evidence>
<evidence type="ECO:0000256" key="9">
    <source>
        <dbReference type="ARBA" id="ARBA00022989"/>
    </source>
</evidence>
<dbReference type="PROSITE" id="PS00154">
    <property type="entry name" value="ATPASE_E1_E2"/>
    <property type="match status" value="1"/>
</dbReference>
<dbReference type="Gene3D" id="3.40.1110.10">
    <property type="entry name" value="Calcium-transporting ATPase, cytoplasmic domain N"/>
    <property type="match status" value="1"/>
</dbReference>
<keyword evidence="4 11" id="KW-0812">Transmembrane</keyword>
<dbReference type="SUPFAM" id="SSF56784">
    <property type="entry name" value="HAD-like"/>
    <property type="match status" value="1"/>
</dbReference>
<dbReference type="SFLD" id="SFLDF00027">
    <property type="entry name" value="p-type_atpase"/>
    <property type="match status" value="1"/>
</dbReference>
<feature type="transmembrane region" description="Helical" evidence="11">
    <location>
        <begin position="197"/>
        <end position="214"/>
    </location>
</feature>
<dbReference type="PRINTS" id="PR00121">
    <property type="entry name" value="NAKATPASE"/>
</dbReference>
<evidence type="ECO:0000256" key="7">
    <source>
        <dbReference type="ARBA" id="ARBA00022840"/>
    </source>
</evidence>
<feature type="domain" description="Cation-transporting P-type ATPase N-terminal" evidence="12">
    <location>
        <begin position="119"/>
        <end position="193"/>
    </location>
</feature>